<gene>
    <name evidence="14" type="ORF">POF43_001840</name>
</gene>
<keyword evidence="5 11" id="KW-0444">Lipid biosynthesis</keyword>
<comment type="catalytic activity">
    <reaction evidence="10 11">
        <text>an acyl-CoA + a 1,2-diacyl-sn-glycerol = a triacyl-sn-glycerol + CoA</text>
        <dbReference type="Rhea" id="RHEA:10868"/>
        <dbReference type="ChEBI" id="CHEBI:17815"/>
        <dbReference type="ChEBI" id="CHEBI:57287"/>
        <dbReference type="ChEBI" id="CHEBI:58342"/>
        <dbReference type="ChEBI" id="CHEBI:64615"/>
        <dbReference type="EC" id="2.3.1.20"/>
    </reaction>
</comment>
<evidence type="ECO:0000256" key="10">
    <source>
        <dbReference type="ARBA" id="ARBA00048109"/>
    </source>
</evidence>
<evidence type="ECO:0000256" key="8">
    <source>
        <dbReference type="ARBA" id="ARBA00023098"/>
    </source>
</evidence>
<evidence type="ECO:0000256" key="6">
    <source>
        <dbReference type="ARBA" id="ARBA00022679"/>
    </source>
</evidence>
<comment type="similarity">
    <text evidence="3 11">Belongs to the long-chain O-acyltransferase family.</text>
</comment>
<dbReference type="EC" id="2.3.1.20" evidence="4 11"/>
<dbReference type="Pfam" id="PF03007">
    <property type="entry name" value="WS_DGAT_cat"/>
    <property type="match status" value="1"/>
</dbReference>
<comment type="pathway">
    <text evidence="2">Lipid metabolism.</text>
</comment>
<evidence type="ECO:0000256" key="1">
    <source>
        <dbReference type="ARBA" id="ARBA00004771"/>
    </source>
</evidence>
<dbReference type="PANTHER" id="PTHR31650">
    <property type="entry name" value="O-ACYLTRANSFERASE (WSD1-LIKE) FAMILY PROTEIN"/>
    <property type="match status" value="1"/>
</dbReference>
<accession>A0ABT6VW31</accession>
<name>A0ABT6VW31_9ACTN</name>
<keyword evidence="7 11" id="KW-0319">Glycerol metabolism</keyword>
<keyword evidence="8 11" id="KW-0443">Lipid metabolism</keyword>
<evidence type="ECO:0000256" key="2">
    <source>
        <dbReference type="ARBA" id="ARBA00005189"/>
    </source>
</evidence>
<evidence type="ECO:0000256" key="5">
    <source>
        <dbReference type="ARBA" id="ARBA00022516"/>
    </source>
</evidence>
<evidence type="ECO:0000256" key="7">
    <source>
        <dbReference type="ARBA" id="ARBA00022798"/>
    </source>
</evidence>
<keyword evidence="9 11" id="KW-0012">Acyltransferase</keyword>
<dbReference type="PANTHER" id="PTHR31650:SF1">
    <property type="entry name" value="WAX ESTER SYNTHASE_DIACYLGLYCEROL ACYLTRANSFERASE 4-RELATED"/>
    <property type="match status" value="1"/>
</dbReference>
<dbReference type="Pfam" id="PF06974">
    <property type="entry name" value="WS_DGAT_C"/>
    <property type="match status" value="1"/>
</dbReference>
<evidence type="ECO:0000259" key="12">
    <source>
        <dbReference type="Pfam" id="PF03007"/>
    </source>
</evidence>
<keyword evidence="15" id="KW-1185">Reference proteome</keyword>
<proteinExistence type="inferred from homology"/>
<keyword evidence="6 11" id="KW-0808">Transferase</keyword>
<evidence type="ECO:0000313" key="14">
    <source>
        <dbReference type="EMBL" id="MDI5961476.1"/>
    </source>
</evidence>
<dbReference type="EMBL" id="JAAGKO020000002">
    <property type="protein sequence ID" value="MDI5961476.1"/>
    <property type="molecule type" value="Genomic_DNA"/>
</dbReference>
<organism evidence="14 15">
    <name type="scientific">Streptantibioticus silvisoli</name>
    <dbReference type="NCBI Taxonomy" id="2705255"/>
    <lineage>
        <taxon>Bacteria</taxon>
        <taxon>Bacillati</taxon>
        <taxon>Actinomycetota</taxon>
        <taxon>Actinomycetes</taxon>
        <taxon>Kitasatosporales</taxon>
        <taxon>Streptomycetaceae</taxon>
        <taxon>Streptantibioticus</taxon>
    </lineage>
</organism>
<protein>
    <recommendedName>
        <fullName evidence="4 11">Diacylglycerol O-acyltransferase</fullName>
        <ecNumber evidence="4 11">2.3.1.20</ecNumber>
    </recommendedName>
</protein>
<sequence length="458" mass="47955">MTRIRMSDRVFLALESAATPQHVGLLMTLAPPAGADPGPYARRLFERLVGAPVAAPFSYRLRPAGAGRFSRSWQVLADEDVDRSHHVRRHLLLAPGGERELLDHVALVHARPLEPGRPLWECEVIEGLAGGRLAFYFKVHHALTDGLGLQRSMRRMIGVDPLDEGTDAPWGAECGAGTPEPAGGEPTGAGGSAAGLGRAALTMLAGLRAAGDPARAVPFVVPRSPVNGAVGTTRSVVTRTYGLDRFRVTAKAAGVTVNDVLLSVCGGALRRSLLELGRLPERSLTAGTPVSTRRPGDTTTANAFALTVMSLGTAVADPLERLRTVARSSAIAKRELGGLPQGSAGLYGALFTWPFVAQNLLGAGGATRPPYNVVVSNVPGPAVQEYVAGCRVEGLHPLGSVCHGVRLFVVARSGAGRFDLSFLGDGALPVPLDEVGDLVGDELRCLERAVGRTGAVCR</sequence>
<evidence type="ECO:0000256" key="4">
    <source>
        <dbReference type="ARBA" id="ARBA00013244"/>
    </source>
</evidence>
<feature type="domain" description="O-acyltransferase WSD1-like N-terminal" evidence="12">
    <location>
        <begin position="7"/>
        <end position="260"/>
    </location>
</feature>
<evidence type="ECO:0000256" key="9">
    <source>
        <dbReference type="ARBA" id="ARBA00023315"/>
    </source>
</evidence>
<dbReference type="InterPro" id="IPR004255">
    <property type="entry name" value="O-acyltransferase_WSD1_N"/>
</dbReference>
<dbReference type="NCBIfam" id="TIGR02946">
    <property type="entry name" value="acyl_WS_DGAT"/>
    <property type="match status" value="1"/>
</dbReference>
<dbReference type="RefSeq" id="WP_271324406.1">
    <property type="nucleotide sequence ID" value="NZ_JAAGKO020000002.1"/>
</dbReference>
<comment type="caution">
    <text evidence="14">The sequence shown here is derived from an EMBL/GenBank/DDBJ whole genome shotgun (WGS) entry which is preliminary data.</text>
</comment>
<dbReference type="InterPro" id="IPR045034">
    <property type="entry name" value="O-acyltransferase_WSD1-like"/>
</dbReference>
<dbReference type="SUPFAM" id="SSF52777">
    <property type="entry name" value="CoA-dependent acyltransferases"/>
    <property type="match status" value="1"/>
</dbReference>
<dbReference type="Proteomes" id="UP001156398">
    <property type="component" value="Unassembled WGS sequence"/>
</dbReference>
<dbReference type="InterPro" id="IPR014292">
    <property type="entry name" value="Acyl_transf_WS/DGAT"/>
</dbReference>
<comment type="pathway">
    <text evidence="1 11">Glycerolipid metabolism; triacylglycerol biosynthesis.</text>
</comment>
<evidence type="ECO:0000259" key="13">
    <source>
        <dbReference type="Pfam" id="PF06974"/>
    </source>
</evidence>
<evidence type="ECO:0000256" key="11">
    <source>
        <dbReference type="RuleBase" id="RU361241"/>
    </source>
</evidence>
<reference evidence="14 15" key="1">
    <citation type="submission" date="2023-05" db="EMBL/GenBank/DDBJ databases">
        <title>Streptantibioticus silvisoli sp. nov., acidotolerant actinomycetes 1 from pine litter.</title>
        <authorList>
            <person name="Swiecimska M."/>
            <person name="Golinska P."/>
            <person name="Sangal V."/>
            <person name="Wachnowicz B."/>
            <person name="Goodfellow M."/>
        </authorList>
    </citation>
    <scope>NUCLEOTIDE SEQUENCE [LARGE SCALE GENOMIC DNA]</scope>
    <source>
        <strain evidence="14 15">SL54</strain>
    </source>
</reference>
<feature type="domain" description="O-acyltransferase WSD1 C-terminal" evidence="13">
    <location>
        <begin position="302"/>
        <end position="444"/>
    </location>
</feature>
<evidence type="ECO:0000313" key="15">
    <source>
        <dbReference type="Proteomes" id="UP001156398"/>
    </source>
</evidence>
<dbReference type="InterPro" id="IPR009721">
    <property type="entry name" value="O-acyltransferase_WSD1_C"/>
</dbReference>
<evidence type="ECO:0000256" key="3">
    <source>
        <dbReference type="ARBA" id="ARBA00009587"/>
    </source>
</evidence>